<name>A0A3D8R6Y2_9HELO</name>
<dbReference type="AlphaFoldDB" id="A0A3D8R6Y2"/>
<proteinExistence type="predicted"/>
<comment type="caution">
    <text evidence="1">The sequence shown here is derived from an EMBL/GenBank/DDBJ whole genome shotgun (WGS) entry which is preliminary data.</text>
</comment>
<gene>
    <name evidence="1" type="ORF">BP6252_08822</name>
</gene>
<reference evidence="1 2" key="1">
    <citation type="journal article" date="2018" name="IMA Fungus">
        <title>IMA Genome-F 9: Draft genome sequence of Annulohypoxylon stygium, Aspergillus mulundensis, Berkeleyomyces basicola (syn. Thielaviopsis basicola), Ceratocystis smalleyi, two Cercospora beticola strains, Coleophoma cylindrospora, Fusarium fracticaudum, Phialophora cf. hyalina, and Morchella septimelata.</title>
        <authorList>
            <person name="Wingfield B.D."/>
            <person name="Bills G.F."/>
            <person name="Dong Y."/>
            <person name="Huang W."/>
            <person name="Nel W.J."/>
            <person name="Swalarsk-Parry B.S."/>
            <person name="Vaghefi N."/>
            <person name="Wilken P.M."/>
            <person name="An Z."/>
            <person name="de Beer Z.W."/>
            <person name="De Vos L."/>
            <person name="Chen L."/>
            <person name="Duong T.A."/>
            <person name="Gao Y."/>
            <person name="Hammerbacher A."/>
            <person name="Kikkert J.R."/>
            <person name="Li Y."/>
            <person name="Li H."/>
            <person name="Li K."/>
            <person name="Li Q."/>
            <person name="Liu X."/>
            <person name="Ma X."/>
            <person name="Naidoo K."/>
            <person name="Pethybridge S.J."/>
            <person name="Sun J."/>
            <person name="Steenkamp E.T."/>
            <person name="van der Nest M.A."/>
            <person name="van Wyk S."/>
            <person name="Wingfield M.J."/>
            <person name="Xiong C."/>
            <person name="Yue Q."/>
            <person name="Zhang X."/>
        </authorList>
    </citation>
    <scope>NUCLEOTIDE SEQUENCE [LARGE SCALE GENOMIC DNA]</scope>
    <source>
        <strain evidence="1 2">BP6252</strain>
    </source>
</reference>
<dbReference type="STRING" id="1849047.A0A3D8R6Y2"/>
<dbReference type="InterPro" id="IPR053178">
    <property type="entry name" value="Osmoadaptation_assoc"/>
</dbReference>
<accession>A0A3D8R6Y2</accession>
<evidence type="ECO:0000313" key="2">
    <source>
        <dbReference type="Proteomes" id="UP000256645"/>
    </source>
</evidence>
<dbReference type="PANTHER" id="PTHR38111:SF11">
    <property type="entry name" value="TRANSCRIPTION FACTOR DOMAIN-CONTAINING PROTEIN-RELATED"/>
    <property type="match status" value="1"/>
</dbReference>
<dbReference type="Proteomes" id="UP000256645">
    <property type="component" value="Unassembled WGS sequence"/>
</dbReference>
<dbReference type="EMBL" id="PDLM01000009">
    <property type="protein sequence ID" value="RDW69802.1"/>
    <property type="molecule type" value="Genomic_DNA"/>
</dbReference>
<protein>
    <submittedName>
        <fullName evidence="1">Uncharacterized protein</fullName>
    </submittedName>
</protein>
<keyword evidence="2" id="KW-1185">Reference proteome</keyword>
<dbReference type="PANTHER" id="PTHR38111">
    <property type="entry name" value="ZN(2)-C6 FUNGAL-TYPE DOMAIN-CONTAINING PROTEIN-RELATED"/>
    <property type="match status" value="1"/>
</dbReference>
<sequence length="373" mass="41532">MTRLASALVGKLDASDDMRYHLCWTYGDYLGDIPKRLGTNEALDTAVAALVSAHSCLGPRRGRGGRATPESIQKYTHALNALRILLDNPAKAREPETLCAVMLLMICHSFIGVHRGRLTGHGEGAAQILKARAFFRTQDLFERKLIFTLRGPVLFEALINPRICFSAEDWDLLVANDFKEPNDESQMIRCLAHLPRLMDRGKTALREHTGVQHVIMETRKYYGMLKVITQNLKSVLDAIHKAQVDGTSPSPELLPKAHAWYQRSHGLALGICIIFNCVLRALEPNDIELDIEAQSFCDNILVLADEAAIYRPLGASYVPICLFAAWCGSKDETTRAIIETVLVDYRSDFTGECFKPLASELQNASLRLSLLDP</sequence>
<evidence type="ECO:0000313" key="1">
    <source>
        <dbReference type="EMBL" id="RDW69802.1"/>
    </source>
</evidence>
<dbReference type="OrthoDB" id="4314040at2759"/>
<organism evidence="1 2">
    <name type="scientific">Coleophoma cylindrospora</name>
    <dbReference type="NCBI Taxonomy" id="1849047"/>
    <lineage>
        <taxon>Eukaryota</taxon>
        <taxon>Fungi</taxon>
        <taxon>Dikarya</taxon>
        <taxon>Ascomycota</taxon>
        <taxon>Pezizomycotina</taxon>
        <taxon>Leotiomycetes</taxon>
        <taxon>Helotiales</taxon>
        <taxon>Dermateaceae</taxon>
        <taxon>Coleophoma</taxon>
    </lineage>
</organism>